<comment type="similarity">
    <text evidence="9">Belongs to the binding-protein-dependent transport system permease family. OppBC subfamily.</text>
</comment>
<keyword evidence="7 10" id="KW-1133">Transmembrane helix</keyword>
<feature type="transmembrane region" description="Helical" evidence="10">
    <location>
        <begin position="61"/>
        <end position="86"/>
    </location>
</feature>
<dbReference type="GO" id="GO:0005886">
    <property type="term" value="C:plasma membrane"/>
    <property type="evidence" value="ECO:0007669"/>
    <property type="project" value="UniProtKB-SubCell"/>
</dbReference>
<dbReference type="InterPro" id="IPR054864">
    <property type="entry name" value="OppC_permease"/>
</dbReference>
<evidence type="ECO:0000256" key="8">
    <source>
        <dbReference type="ARBA" id="ARBA00023136"/>
    </source>
</evidence>
<evidence type="ECO:0000256" key="5">
    <source>
        <dbReference type="ARBA" id="ARBA00022856"/>
    </source>
</evidence>
<keyword evidence="5" id="KW-0571">Peptide transport</keyword>
<dbReference type="Gene3D" id="1.10.3720.10">
    <property type="entry name" value="MetI-like"/>
    <property type="match status" value="1"/>
</dbReference>
<dbReference type="EMBL" id="PHNF01000001">
    <property type="protein sequence ID" value="PPE06840.1"/>
    <property type="molecule type" value="Genomic_DNA"/>
</dbReference>
<feature type="transmembrane region" description="Helical" evidence="10">
    <location>
        <begin position="127"/>
        <end position="149"/>
    </location>
</feature>
<keyword evidence="8 10" id="KW-0472">Membrane</keyword>
<dbReference type="Pfam" id="PF00528">
    <property type="entry name" value="BPD_transp_1"/>
    <property type="match status" value="1"/>
</dbReference>
<dbReference type="InterPro" id="IPR050366">
    <property type="entry name" value="BP-dependent_transpt_permease"/>
</dbReference>
<evidence type="ECO:0000313" key="13">
    <source>
        <dbReference type="Proteomes" id="UP000239785"/>
    </source>
</evidence>
<evidence type="ECO:0000256" key="7">
    <source>
        <dbReference type="ARBA" id="ARBA00022989"/>
    </source>
</evidence>
<dbReference type="Proteomes" id="UP000239785">
    <property type="component" value="Unassembled WGS sequence"/>
</dbReference>
<dbReference type="PANTHER" id="PTHR43386:SF24">
    <property type="entry name" value="OLIGOPEPTIDE TRANSPORT SYSTEM PERMEASE PROTEIN AMID"/>
    <property type="match status" value="1"/>
</dbReference>
<keyword evidence="6" id="KW-0653">Protein transport</keyword>
<evidence type="ECO:0000256" key="10">
    <source>
        <dbReference type="RuleBase" id="RU363032"/>
    </source>
</evidence>
<feature type="transmembrane region" description="Helical" evidence="10">
    <location>
        <begin position="188"/>
        <end position="208"/>
    </location>
</feature>
<dbReference type="CDD" id="cd06261">
    <property type="entry name" value="TM_PBP2"/>
    <property type="match status" value="1"/>
</dbReference>
<keyword evidence="3" id="KW-1003">Cell membrane</keyword>
<keyword evidence="4 10" id="KW-0812">Transmembrane</keyword>
<evidence type="ECO:0000256" key="3">
    <source>
        <dbReference type="ARBA" id="ARBA00022475"/>
    </source>
</evidence>
<feature type="transmembrane region" description="Helical" evidence="10">
    <location>
        <begin position="243"/>
        <end position="261"/>
    </location>
</feature>
<proteinExistence type="inferred from homology"/>
<name>A0A2S5RHQ4_9MOLU</name>
<gene>
    <name evidence="12" type="primary">oppC</name>
    <name evidence="12" type="ORF">MCORR_v1c04710</name>
</gene>
<dbReference type="RefSeq" id="WP_181021206.1">
    <property type="nucleotide sequence ID" value="NZ_PHNF01000001.1"/>
</dbReference>
<keyword evidence="2 10" id="KW-0813">Transport</keyword>
<feature type="domain" description="ABC transmembrane type-1" evidence="11">
    <location>
        <begin position="123"/>
        <end position="319"/>
    </location>
</feature>
<protein>
    <submittedName>
        <fullName evidence="12">Oligopeptide ABC transporter permease</fullName>
    </submittedName>
</protein>
<dbReference type="GO" id="GO:0015031">
    <property type="term" value="P:protein transport"/>
    <property type="evidence" value="ECO:0007669"/>
    <property type="project" value="UniProtKB-KW"/>
</dbReference>
<feature type="transmembrane region" description="Helical" evidence="10">
    <location>
        <begin position="161"/>
        <end position="182"/>
    </location>
</feature>
<dbReference type="InterPro" id="IPR035906">
    <property type="entry name" value="MetI-like_sf"/>
</dbReference>
<reference evidence="12 13" key="1">
    <citation type="submission" date="2017-11" db="EMBL/GenBank/DDBJ databases">
        <title>Genome sequence of Mesoplasma corruscae ELCA-2 (ATCC 49579).</title>
        <authorList>
            <person name="Lo W.-S."/>
            <person name="Kuo C.-H."/>
        </authorList>
    </citation>
    <scope>NUCLEOTIDE SEQUENCE [LARGE SCALE GENOMIC DNA]</scope>
    <source>
        <strain evidence="12 13">ELCA-2</strain>
    </source>
</reference>
<evidence type="ECO:0000256" key="9">
    <source>
        <dbReference type="ARBA" id="ARBA00024202"/>
    </source>
</evidence>
<dbReference type="AlphaFoldDB" id="A0A2S5RHQ4"/>
<dbReference type="SUPFAM" id="SSF161098">
    <property type="entry name" value="MetI-like"/>
    <property type="match status" value="1"/>
</dbReference>
<comment type="subcellular location">
    <subcellularLocation>
        <location evidence="1 10">Cell membrane</location>
        <topology evidence="1 10">Multi-pass membrane protein</topology>
    </subcellularLocation>
</comment>
<evidence type="ECO:0000313" key="12">
    <source>
        <dbReference type="EMBL" id="PPE06840.1"/>
    </source>
</evidence>
<accession>A0A2S5RHQ4</accession>
<dbReference type="InterPro" id="IPR000515">
    <property type="entry name" value="MetI-like"/>
</dbReference>
<evidence type="ECO:0000256" key="6">
    <source>
        <dbReference type="ARBA" id="ARBA00022927"/>
    </source>
</evidence>
<dbReference type="PANTHER" id="PTHR43386">
    <property type="entry name" value="OLIGOPEPTIDE TRANSPORT SYSTEM PERMEASE PROTEIN APPC"/>
    <property type="match status" value="1"/>
</dbReference>
<dbReference type="GO" id="GO:0055085">
    <property type="term" value="P:transmembrane transport"/>
    <property type="evidence" value="ECO:0007669"/>
    <property type="project" value="InterPro"/>
</dbReference>
<evidence type="ECO:0000256" key="2">
    <source>
        <dbReference type="ARBA" id="ARBA00022448"/>
    </source>
</evidence>
<sequence>MEIDIKNISDIDINISDIDINNLDDSLLKHVGSKLEDSEHLYTKPYSYWNTVVKKAFTNPIFLVCSFLIIIFVILSASIAIGLPAIPGDVPVGTPANEPPSLEHWFGTGANSEDMWNKLWIGSRTTLIFAMIIFAIQVVVGLLIGAIWGYYSRLDVVFIEIVRFISIIPSLILLIVVIFLFSKGQRPSTGVVIFAVSITSWIGLASIIRIQIMLTKNAEYNIASKVLGSRGPKIIKNNILPKILPIIIQTCAFAIPEAIAIDSSLAYLGFGFVKTQDQASLGSILNDVFAETAWQSLPHLLIIPMGFVGGLSLAFYLMGKVLADSLDPKNHR</sequence>
<dbReference type="NCBIfam" id="NF043080">
    <property type="entry name" value="MMSYN1_0166"/>
    <property type="match status" value="1"/>
</dbReference>
<evidence type="ECO:0000259" key="11">
    <source>
        <dbReference type="PROSITE" id="PS50928"/>
    </source>
</evidence>
<feature type="transmembrane region" description="Helical" evidence="10">
    <location>
        <begin position="301"/>
        <end position="323"/>
    </location>
</feature>
<evidence type="ECO:0000256" key="4">
    <source>
        <dbReference type="ARBA" id="ARBA00022692"/>
    </source>
</evidence>
<organism evidence="12 13">
    <name type="scientific">Mesoplasma corruscae</name>
    <dbReference type="NCBI Taxonomy" id="216874"/>
    <lineage>
        <taxon>Bacteria</taxon>
        <taxon>Bacillati</taxon>
        <taxon>Mycoplasmatota</taxon>
        <taxon>Mollicutes</taxon>
        <taxon>Entomoplasmatales</taxon>
        <taxon>Entomoplasmataceae</taxon>
        <taxon>Mesoplasma</taxon>
    </lineage>
</organism>
<dbReference type="PROSITE" id="PS50928">
    <property type="entry name" value="ABC_TM1"/>
    <property type="match status" value="1"/>
</dbReference>
<keyword evidence="13" id="KW-1185">Reference proteome</keyword>
<comment type="caution">
    <text evidence="12">The sequence shown here is derived from an EMBL/GenBank/DDBJ whole genome shotgun (WGS) entry which is preliminary data.</text>
</comment>
<dbReference type="GO" id="GO:0015833">
    <property type="term" value="P:peptide transport"/>
    <property type="evidence" value="ECO:0007669"/>
    <property type="project" value="UniProtKB-KW"/>
</dbReference>
<evidence type="ECO:0000256" key="1">
    <source>
        <dbReference type="ARBA" id="ARBA00004651"/>
    </source>
</evidence>